<evidence type="ECO:0000313" key="2">
    <source>
        <dbReference type="EMBL" id="VDK51135.1"/>
    </source>
</evidence>
<proteinExistence type="predicted"/>
<evidence type="ECO:0000256" key="1">
    <source>
        <dbReference type="SAM" id="MobiDB-lite"/>
    </source>
</evidence>
<dbReference type="OrthoDB" id="2270193at2759"/>
<feature type="compositionally biased region" description="Pro residues" evidence="1">
    <location>
        <begin position="14"/>
        <end position="24"/>
    </location>
</feature>
<organism evidence="2 3">
    <name type="scientific">Dibothriocephalus latus</name>
    <name type="common">Fish tapeworm</name>
    <name type="synonym">Diphyllobothrium latum</name>
    <dbReference type="NCBI Taxonomy" id="60516"/>
    <lineage>
        <taxon>Eukaryota</taxon>
        <taxon>Metazoa</taxon>
        <taxon>Spiralia</taxon>
        <taxon>Lophotrochozoa</taxon>
        <taxon>Platyhelminthes</taxon>
        <taxon>Cestoda</taxon>
        <taxon>Eucestoda</taxon>
        <taxon>Diphyllobothriidea</taxon>
        <taxon>Diphyllobothriidae</taxon>
        <taxon>Dibothriocephalus</taxon>
    </lineage>
</organism>
<gene>
    <name evidence="2" type="ORF">DILT_LOCUS1829</name>
</gene>
<accession>A0A3P6RC13</accession>
<dbReference type="EMBL" id="UYRU01015409">
    <property type="protein sequence ID" value="VDK51135.1"/>
    <property type="molecule type" value="Genomic_DNA"/>
</dbReference>
<dbReference type="Proteomes" id="UP000281553">
    <property type="component" value="Unassembled WGS sequence"/>
</dbReference>
<reference evidence="2 3" key="1">
    <citation type="submission" date="2018-11" db="EMBL/GenBank/DDBJ databases">
        <authorList>
            <consortium name="Pathogen Informatics"/>
        </authorList>
    </citation>
    <scope>NUCLEOTIDE SEQUENCE [LARGE SCALE GENOMIC DNA]</scope>
</reference>
<protein>
    <submittedName>
        <fullName evidence="2">Uncharacterized protein</fullName>
    </submittedName>
</protein>
<evidence type="ECO:0000313" key="3">
    <source>
        <dbReference type="Proteomes" id="UP000281553"/>
    </source>
</evidence>
<keyword evidence="3" id="KW-1185">Reference proteome</keyword>
<dbReference type="AlphaFoldDB" id="A0A3P6RC13"/>
<feature type="region of interest" description="Disordered" evidence="1">
    <location>
        <begin position="1"/>
        <end position="123"/>
    </location>
</feature>
<feature type="compositionally biased region" description="Polar residues" evidence="1">
    <location>
        <begin position="25"/>
        <end position="34"/>
    </location>
</feature>
<name>A0A3P6RC13_DIBLA</name>
<sequence>MSEEKIYRSNAVLPPRPPPLPPTGSPQESPSGLMQANLDRGLVYGSRDPRGGTLAQPPPRFSEGLMGDKPRMPMADSRIEMSPSRSDNSSLDGLRWRSNSEDCNPSFQKANIKTPVTPGSGVPSVSLENTPCMFSTDFMPPNFLLFKSFKSVSFPKRIRGEVLKT</sequence>
<feature type="compositionally biased region" description="Polar residues" evidence="1">
    <location>
        <begin position="101"/>
        <end position="111"/>
    </location>
</feature>